<name>A0A517L3E3_9PEZI</name>
<evidence type="ECO:0000256" key="1">
    <source>
        <dbReference type="SAM" id="SignalP"/>
    </source>
</evidence>
<dbReference type="SUPFAM" id="SSF54593">
    <property type="entry name" value="Glyoxalase/Bleomycin resistance protein/Dihydroxybiphenyl dioxygenase"/>
    <property type="match status" value="1"/>
</dbReference>
<feature type="signal peptide" evidence="1">
    <location>
        <begin position="1"/>
        <end position="22"/>
    </location>
</feature>
<evidence type="ECO:0000313" key="4">
    <source>
        <dbReference type="Proteomes" id="UP000316270"/>
    </source>
</evidence>
<dbReference type="InterPro" id="IPR037523">
    <property type="entry name" value="VOC_core"/>
</dbReference>
<dbReference type="OrthoDB" id="3914989at2759"/>
<sequence length="276" mass="28528">MSHSLSLKSLAFTALLTITVNSLPTASSTVTGNVTAIGIGVTSLDVSNEFYVSAFDFDKGSRMSLSAWDEDIMSNKNGGPTLIPMKFKDERSVRDLPVKIQFTVPDAKATLAKVVAAGGSVAEGSGSKEGTLWAKDPDGYLLELVPSSSVKGAVLTGIGYGSSNVAKSAAFFANMAGTSPQAAVKAGNWDVSTVPTKPGFEIQFLDFHDGRPTKSLPLKIVFGAESLDGFESTIAADGGGLINEIPAEFSSVVGLGFDPVDGILMEVNPAGLLGSL</sequence>
<feature type="chain" id="PRO_5021723658" description="VOC domain-containing protein" evidence="1">
    <location>
        <begin position="23"/>
        <end position="276"/>
    </location>
</feature>
<gene>
    <name evidence="3" type="ORF">FKW77_005846</name>
</gene>
<evidence type="ECO:0000259" key="2">
    <source>
        <dbReference type="PROSITE" id="PS51819"/>
    </source>
</evidence>
<reference evidence="3 4" key="1">
    <citation type="submission" date="2019-07" db="EMBL/GenBank/DDBJ databases">
        <title>Finished genome of Venturia effusa.</title>
        <authorList>
            <person name="Young C.A."/>
            <person name="Cox M.P."/>
            <person name="Ganley A.R.D."/>
            <person name="David W.J."/>
        </authorList>
    </citation>
    <scope>NUCLEOTIDE SEQUENCE [LARGE SCALE GENOMIC DNA]</scope>
    <source>
        <strain evidence="4">albino</strain>
    </source>
</reference>
<dbReference type="InterPro" id="IPR041581">
    <property type="entry name" value="Glyoxalase_6"/>
</dbReference>
<protein>
    <recommendedName>
        <fullName evidence="2">VOC domain-containing protein</fullName>
    </recommendedName>
</protein>
<dbReference type="CDD" id="cd06587">
    <property type="entry name" value="VOC"/>
    <property type="match status" value="1"/>
</dbReference>
<dbReference type="AlphaFoldDB" id="A0A517L3E3"/>
<proteinExistence type="predicted"/>
<keyword evidence="1" id="KW-0732">Signal</keyword>
<dbReference type="PROSITE" id="PS51819">
    <property type="entry name" value="VOC"/>
    <property type="match status" value="1"/>
</dbReference>
<keyword evidence="4" id="KW-1185">Reference proteome</keyword>
<evidence type="ECO:0000313" key="3">
    <source>
        <dbReference type="EMBL" id="QDS70148.1"/>
    </source>
</evidence>
<dbReference type="Pfam" id="PF18029">
    <property type="entry name" value="Glyoxalase_6"/>
    <property type="match status" value="1"/>
</dbReference>
<accession>A0A517L3E3</accession>
<feature type="domain" description="VOC" evidence="2">
    <location>
        <begin position="33"/>
        <end position="147"/>
    </location>
</feature>
<organism evidence="3 4">
    <name type="scientific">Venturia effusa</name>
    <dbReference type="NCBI Taxonomy" id="50376"/>
    <lineage>
        <taxon>Eukaryota</taxon>
        <taxon>Fungi</taxon>
        <taxon>Dikarya</taxon>
        <taxon>Ascomycota</taxon>
        <taxon>Pezizomycotina</taxon>
        <taxon>Dothideomycetes</taxon>
        <taxon>Pleosporomycetidae</taxon>
        <taxon>Venturiales</taxon>
        <taxon>Venturiaceae</taxon>
        <taxon>Venturia</taxon>
    </lineage>
</organism>
<dbReference type="Proteomes" id="UP000316270">
    <property type="component" value="Chromosome 4"/>
</dbReference>
<dbReference type="InterPro" id="IPR029068">
    <property type="entry name" value="Glyas_Bleomycin-R_OHBP_Dase"/>
</dbReference>
<dbReference type="Gene3D" id="3.10.180.10">
    <property type="entry name" value="2,3-Dihydroxybiphenyl 1,2-Dioxygenase, domain 1"/>
    <property type="match status" value="1"/>
</dbReference>
<dbReference type="EMBL" id="CP042188">
    <property type="protein sequence ID" value="QDS70148.1"/>
    <property type="molecule type" value="Genomic_DNA"/>
</dbReference>